<gene>
    <name evidence="2" type="ORF">V1264_007156</name>
</gene>
<feature type="region of interest" description="Disordered" evidence="1">
    <location>
        <begin position="73"/>
        <end position="155"/>
    </location>
</feature>
<name>A0AAN9G2W8_9CAEN</name>
<accession>A0AAN9G2W8</accession>
<feature type="compositionally biased region" description="Low complexity" evidence="1">
    <location>
        <begin position="1"/>
        <end position="10"/>
    </location>
</feature>
<keyword evidence="3" id="KW-1185">Reference proteome</keyword>
<feature type="compositionally biased region" description="Basic and acidic residues" evidence="1">
    <location>
        <begin position="281"/>
        <end position="291"/>
    </location>
</feature>
<comment type="caution">
    <text evidence="2">The sequence shown here is derived from an EMBL/GenBank/DDBJ whole genome shotgun (WGS) entry which is preliminary data.</text>
</comment>
<reference evidence="2 3" key="1">
    <citation type="submission" date="2024-02" db="EMBL/GenBank/DDBJ databases">
        <title>Chromosome-scale genome assembly of the rough periwinkle Littorina saxatilis.</title>
        <authorList>
            <person name="De Jode A."/>
            <person name="Faria R."/>
            <person name="Formenti G."/>
            <person name="Sims Y."/>
            <person name="Smith T.P."/>
            <person name="Tracey A."/>
            <person name="Wood J.M.D."/>
            <person name="Zagrodzka Z.B."/>
            <person name="Johannesson K."/>
            <person name="Butlin R.K."/>
            <person name="Leder E.H."/>
        </authorList>
    </citation>
    <scope>NUCLEOTIDE SEQUENCE [LARGE SCALE GENOMIC DNA]</scope>
    <source>
        <strain evidence="2">Snail1</strain>
        <tissue evidence="2">Muscle</tissue>
    </source>
</reference>
<evidence type="ECO:0000313" key="3">
    <source>
        <dbReference type="Proteomes" id="UP001374579"/>
    </source>
</evidence>
<dbReference type="EMBL" id="JBAMIC010000019">
    <property type="protein sequence ID" value="KAK7093393.1"/>
    <property type="molecule type" value="Genomic_DNA"/>
</dbReference>
<dbReference type="InterPro" id="IPR053819">
    <property type="entry name" value="TEADIR3_omega_loop"/>
</dbReference>
<protein>
    <submittedName>
        <fullName evidence="2">Uncharacterized protein</fullName>
    </submittedName>
</protein>
<dbReference type="AlphaFoldDB" id="A0AAN9G2W8"/>
<feature type="region of interest" description="Disordered" evidence="1">
    <location>
        <begin position="1"/>
        <end position="49"/>
    </location>
</feature>
<evidence type="ECO:0000256" key="1">
    <source>
        <dbReference type="SAM" id="MobiDB-lite"/>
    </source>
</evidence>
<organism evidence="2 3">
    <name type="scientific">Littorina saxatilis</name>
    <dbReference type="NCBI Taxonomy" id="31220"/>
    <lineage>
        <taxon>Eukaryota</taxon>
        <taxon>Metazoa</taxon>
        <taxon>Spiralia</taxon>
        <taxon>Lophotrochozoa</taxon>
        <taxon>Mollusca</taxon>
        <taxon>Gastropoda</taxon>
        <taxon>Caenogastropoda</taxon>
        <taxon>Littorinimorpha</taxon>
        <taxon>Littorinoidea</taxon>
        <taxon>Littorinidae</taxon>
        <taxon>Littorina</taxon>
    </lineage>
</organism>
<feature type="compositionally biased region" description="Polar residues" evidence="1">
    <location>
        <begin position="119"/>
        <end position="140"/>
    </location>
</feature>
<proteinExistence type="predicted"/>
<feature type="region of interest" description="Disordered" evidence="1">
    <location>
        <begin position="259"/>
        <end position="291"/>
    </location>
</feature>
<dbReference type="Pfam" id="PF15238">
    <property type="entry name" value="TEADIR3"/>
    <property type="match status" value="1"/>
</dbReference>
<evidence type="ECO:0000313" key="2">
    <source>
        <dbReference type="EMBL" id="KAK7093393.1"/>
    </source>
</evidence>
<sequence>MASSFPYQFQPQPPPVPRMTGGKRGPSGPLMVSSGSEDEDSDTSECLQPPVIHQVTVKTTVAPKSPRCVQIVQLPTPRMKTGGGKFTPTPIINPRKDTLSVMTVAPPDHIGDETDTETNHPSLPSSPRESVTSPTSSNFATEHDHDYENVASPCSSTASGPIYVRPPGFTHHAQEVESVQSKIVRKKSRPAAVISLREGFKRREQTPPKAKTKRDPLPMRLRALPQSFWQQPNVTQQVSPATMFPVLPPLCNKDTEEDITDVRPVTPPPVVETPEPITDCEAEKGNEKGKHPVGERKITVANTDLLFKLFENIGDEKKATTVHLKRGRPKRAAVAKSTMKGLISGNDPYLVDAVAQKLFPQLSIETSRHSGGGNTSLQLVTLGTGDKTVTLPSLSVEQNYPQMLSELVMHI</sequence>
<dbReference type="Proteomes" id="UP001374579">
    <property type="component" value="Unassembled WGS sequence"/>
</dbReference>